<comment type="caution">
    <text evidence="2">The sequence shown here is derived from an EMBL/GenBank/DDBJ whole genome shotgun (WGS) entry which is preliminary data.</text>
</comment>
<feature type="domain" description="YqcC-like" evidence="1">
    <location>
        <begin position="12"/>
        <end position="102"/>
    </location>
</feature>
<dbReference type="InterPro" id="IPR023376">
    <property type="entry name" value="YqcC-like_dom"/>
</dbReference>
<dbReference type="Pfam" id="PF04287">
    <property type="entry name" value="DUF446"/>
    <property type="match status" value="1"/>
</dbReference>
<accession>A0ABT3A8G5</accession>
<organism evidence="2 3">
    <name type="scientific">Fluctibacter corallii</name>
    <dbReference type="NCBI Taxonomy" id="2984329"/>
    <lineage>
        <taxon>Bacteria</taxon>
        <taxon>Pseudomonadati</taxon>
        <taxon>Pseudomonadota</taxon>
        <taxon>Gammaproteobacteria</taxon>
        <taxon>Alteromonadales</taxon>
        <taxon>Alteromonadaceae</taxon>
        <taxon>Fluctibacter</taxon>
    </lineage>
</organism>
<sequence length="106" mass="11629">MKNKINQSLILFLEQLSHILEAHGLVAETAPDDHAMTSSAPFACDTMTFEQWLQFIFIPRMHACIEQNNVPNTILVAPAAEELMAASAGKTAVVATLHKIDLLLSE</sequence>
<dbReference type="SUPFAM" id="SSF158452">
    <property type="entry name" value="YqcC-like"/>
    <property type="match status" value="1"/>
</dbReference>
<dbReference type="InterPro" id="IPR036814">
    <property type="entry name" value="YqcC-like_sf"/>
</dbReference>
<dbReference type="Proteomes" id="UP001652504">
    <property type="component" value="Unassembled WGS sequence"/>
</dbReference>
<dbReference type="PANTHER" id="PTHR39586">
    <property type="entry name" value="CYTOPLASMIC PROTEIN-RELATED"/>
    <property type="match status" value="1"/>
</dbReference>
<dbReference type="InterPro" id="IPR007384">
    <property type="entry name" value="UCP006257"/>
</dbReference>
<dbReference type="PANTHER" id="PTHR39586:SF1">
    <property type="entry name" value="CYTOPLASMIC PROTEIN"/>
    <property type="match status" value="1"/>
</dbReference>
<dbReference type="EMBL" id="JAOWKX010000004">
    <property type="protein sequence ID" value="MCV2884978.1"/>
    <property type="molecule type" value="Genomic_DNA"/>
</dbReference>
<keyword evidence="3" id="KW-1185">Reference proteome</keyword>
<evidence type="ECO:0000313" key="2">
    <source>
        <dbReference type="EMBL" id="MCV2884978.1"/>
    </source>
</evidence>
<protein>
    <submittedName>
        <fullName evidence="2">YqcC family protein</fullName>
    </submittedName>
</protein>
<dbReference type="RefSeq" id="WP_263712257.1">
    <property type="nucleotide sequence ID" value="NZ_JAOWKX010000004.1"/>
</dbReference>
<name>A0ABT3A8G5_9ALTE</name>
<evidence type="ECO:0000313" key="3">
    <source>
        <dbReference type="Proteomes" id="UP001652504"/>
    </source>
</evidence>
<dbReference type="Gene3D" id="1.20.1440.40">
    <property type="entry name" value="YqcC-like"/>
    <property type="match status" value="1"/>
</dbReference>
<proteinExistence type="predicted"/>
<gene>
    <name evidence="2" type="ORF">OE749_09745</name>
</gene>
<reference evidence="2 3" key="1">
    <citation type="submission" date="2022-10" db="EMBL/GenBank/DDBJ databases">
        <title>Aestuariibacter sp. AA17 isolated from Montipora capitata coral fragment.</title>
        <authorList>
            <person name="Emsley S.A."/>
            <person name="Pfannmuller K.M."/>
            <person name="Loughran R.M."/>
            <person name="Shlafstein M."/>
            <person name="Papke E."/>
            <person name="Saw J.H."/>
            <person name="Ushijima B."/>
            <person name="Videau P."/>
        </authorList>
    </citation>
    <scope>NUCLEOTIDE SEQUENCE [LARGE SCALE GENOMIC DNA]</scope>
    <source>
        <strain evidence="2 3">AA17</strain>
    </source>
</reference>
<evidence type="ECO:0000259" key="1">
    <source>
        <dbReference type="Pfam" id="PF04287"/>
    </source>
</evidence>